<sequence length="79" mass="8408">MAGMTKGCGNHGNGEVSDGIVHPPPSFPRRRESRPLGDGNIQRLSESLGFYIPVFTGMTECCGNPACSVSVFFEVSGNF</sequence>
<name>C6SHF7_NEIME</name>
<dbReference type="EMBL" id="AM889138">
    <property type="protein sequence ID" value="CBA04972.1"/>
    <property type="molecule type" value="Genomic_DNA"/>
</dbReference>
<evidence type="ECO:0000256" key="1">
    <source>
        <dbReference type="SAM" id="MobiDB-lite"/>
    </source>
</evidence>
<accession>C6SHF7</accession>
<organism evidence="2">
    <name type="scientific">Neisseria meningitidis alpha275</name>
    <dbReference type="NCBI Taxonomy" id="295996"/>
    <lineage>
        <taxon>Bacteria</taxon>
        <taxon>Pseudomonadati</taxon>
        <taxon>Pseudomonadota</taxon>
        <taxon>Betaproteobacteria</taxon>
        <taxon>Neisseriales</taxon>
        <taxon>Neisseriaceae</taxon>
        <taxon>Neisseria</taxon>
    </lineage>
</organism>
<dbReference type="AlphaFoldDB" id="C6SHF7"/>
<evidence type="ECO:0000313" key="2">
    <source>
        <dbReference type="EMBL" id="CBA04972.1"/>
    </source>
</evidence>
<feature type="region of interest" description="Disordered" evidence="1">
    <location>
        <begin position="1"/>
        <end position="40"/>
    </location>
</feature>
<gene>
    <name evidence="2" type="ORF">NMW_0376</name>
</gene>
<protein>
    <submittedName>
        <fullName evidence="2">Uncharacterized protein</fullName>
    </submittedName>
</protein>
<reference evidence="2" key="1">
    <citation type="journal article" date="2008" name="Proc. Natl. Acad. Sci. U.S.A.">
        <title>Whole-genome comparison of disease and carriage strains provides insights into virulence evolution in Neisseria meningitidis.</title>
        <authorList>
            <person name="Schoen C."/>
            <person name="Blom J."/>
            <person name="Claus H."/>
            <person name="Schramm-Glueck A."/>
            <person name="Brandt P."/>
            <person name="Mueller T."/>
            <person name="Goesmann A."/>
            <person name="Joseph B."/>
            <person name="Konietzny S."/>
            <person name="Kurzai O."/>
            <person name="Schmitt C."/>
            <person name="Friedrich T."/>
            <person name="Linke B."/>
            <person name="Vogel U."/>
            <person name="Frosch M."/>
        </authorList>
    </citation>
    <scope>NUCLEOTIDE SEQUENCE</scope>
    <source>
        <strain evidence="2">Alpha275</strain>
    </source>
</reference>
<proteinExistence type="predicted"/>